<dbReference type="AlphaFoldDB" id="A0AAU9E0H0"/>
<dbReference type="EMBL" id="AP027059">
    <property type="protein sequence ID" value="BDU51395.1"/>
    <property type="molecule type" value="Genomic_DNA"/>
</dbReference>
<dbReference type="PANTHER" id="PTHR35787:SF1">
    <property type="entry name" value="GLYCEROL UPTAKE OPERON ANTITERMINATOR REGULATORY PROTEIN"/>
    <property type="match status" value="1"/>
</dbReference>
<dbReference type="SUPFAM" id="SSF110391">
    <property type="entry name" value="GlpP-like"/>
    <property type="match status" value="1"/>
</dbReference>
<evidence type="ECO:0000313" key="2">
    <source>
        <dbReference type="Proteomes" id="UP001321582"/>
    </source>
</evidence>
<dbReference type="PANTHER" id="PTHR35787">
    <property type="entry name" value="GLYCEROL UPTAKE OPERON ANTITERMINATOR REGULATORY PROTEIN"/>
    <property type="match status" value="1"/>
</dbReference>
<dbReference type="GO" id="GO:0006355">
    <property type="term" value="P:regulation of DNA-templated transcription"/>
    <property type="evidence" value="ECO:0007669"/>
    <property type="project" value="InterPro"/>
</dbReference>
<organism evidence="1 2">
    <name type="scientific">Haliovirga abyssi</name>
    <dbReference type="NCBI Taxonomy" id="2996794"/>
    <lineage>
        <taxon>Bacteria</taxon>
        <taxon>Fusobacteriati</taxon>
        <taxon>Fusobacteriota</taxon>
        <taxon>Fusobacteriia</taxon>
        <taxon>Fusobacteriales</taxon>
        <taxon>Haliovirgaceae</taxon>
        <taxon>Haliovirga</taxon>
    </lineage>
</organism>
<reference evidence="1 2" key="1">
    <citation type="submission" date="2022-11" db="EMBL/GenBank/DDBJ databases">
        <title>Haliovirga abyssi gen. nov., sp. nov., a mesophilic fermentative bacterium isolated from the Iheya North hydrothermal field and the proposal of Haliovirgaceae fam. nov.</title>
        <authorList>
            <person name="Miyazaki U."/>
            <person name="Tame A."/>
            <person name="Miyazaki J."/>
            <person name="Takai K."/>
            <person name="Sawayama S."/>
            <person name="Kitajima M."/>
            <person name="Okamoto A."/>
            <person name="Nakagawa S."/>
        </authorList>
    </citation>
    <scope>NUCLEOTIDE SEQUENCE [LARGE SCALE GENOMIC DNA]</scope>
    <source>
        <strain evidence="1 2">IC12</strain>
    </source>
</reference>
<proteinExistence type="predicted"/>
<dbReference type="Gene3D" id="3.20.20.70">
    <property type="entry name" value="Aldolase class I"/>
    <property type="match status" value="1"/>
</dbReference>
<dbReference type="PIRSF" id="PIRSF016897">
    <property type="entry name" value="GlpP"/>
    <property type="match status" value="1"/>
</dbReference>
<evidence type="ECO:0000313" key="1">
    <source>
        <dbReference type="EMBL" id="BDU51395.1"/>
    </source>
</evidence>
<dbReference type="RefSeq" id="WP_307904287.1">
    <property type="nucleotide sequence ID" value="NZ_AP027059.1"/>
</dbReference>
<gene>
    <name evidence="1" type="primary">glpP</name>
    <name evidence="1" type="ORF">HLVA_19640</name>
</gene>
<dbReference type="KEGG" id="haby:HLVA_19640"/>
<dbReference type="Proteomes" id="UP001321582">
    <property type="component" value="Chromosome"/>
</dbReference>
<dbReference type="InterPro" id="IPR013785">
    <property type="entry name" value="Aldolase_TIM"/>
</dbReference>
<dbReference type="GO" id="GO:0006071">
    <property type="term" value="P:glycerol metabolic process"/>
    <property type="evidence" value="ECO:0007669"/>
    <property type="project" value="InterPro"/>
</dbReference>
<keyword evidence="2" id="KW-1185">Reference proteome</keyword>
<protein>
    <submittedName>
        <fullName evidence="1">Glycerol uptake operon antiterminator</fullName>
    </submittedName>
</protein>
<dbReference type="InterPro" id="IPR006699">
    <property type="entry name" value="GlpP"/>
</dbReference>
<dbReference type="Pfam" id="PF04309">
    <property type="entry name" value="G3P_antiterm"/>
    <property type="match status" value="1"/>
</dbReference>
<sequence>MSNKFYEVIQDNPIIAAIKNQNMLEDVLKSPVEIIFLLNGELFTLKETVKKIKDAKKLVYVHIDLIDGLSKSVAALKYIKDEINPDGIITTKSSLIKAAKDLGFFTIQRFFIVDSLSLKKSYEIIKNVKPNAIEMLPGIIPSVVKQVAKNTNTPLITGGLVNTKEDIVENLKSGADGVSTTNKELWYM</sequence>
<name>A0AAU9E0H0_9FUSO</name>
<accession>A0AAU9E0H0</accession>